<dbReference type="EMBL" id="JADNYJ010000367">
    <property type="protein sequence ID" value="KAF8870280.1"/>
    <property type="molecule type" value="Genomic_DNA"/>
</dbReference>
<evidence type="ECO:0000313" key="2">
    <source>
        <dbReference type="EMBL" id="KAF8870280.1"/>
    </source>
</evidence>
<protein>
    <recommendedName>
        <fullName evidence="1">F-box domain-containing protein</fullName>
    </recommendedName>
</protein>
<proteinExistence type="predicted"/>
<name>A0A9P5TFB4_GYMJU</name>
<dbReference type="SUPFAM" id="SSF52047">
    <property type="entry name" value="RNI-like"/>
    <property type="match status" value="1"/>
</dbReference>
<sequence>MPSISASLRSGIRSSFSIFGRPWLKTISADKSSAARITIANLPNEILVQIFLFTTEPTNGIVDKIDHALISKTPICSPKTMASPFPLSQVCQLWRQIILDTKAMWRSIALSNPTIRHVHRVELWMERVKNHTIDILIHLNYPHTFPSEHHDAIVQIFEFLGRRATTWRSLEFGTSHFIPPPLITSLRGLSTANSSCLRRVTVSTPLLERPVDELWAFLHNIQSIEMLWWRGPHVYRATRSSSSRLQFLELSGISKAIMPSIPTFLVNTLSPQDELPRPIVFRKLRRLTIGAEIWLKDFAERFTAPALQYLNVSSGDTLYVDNFLRRSRCVLTEFIMHSVPAYRFGDLFDLSVLQSVTSLALYGKNSLDLNHLVKLLHCPPQASTRLHDKNYPSIPYFPNLQHLTLNGTVDANKTFDERSMLLMLDGRFRMIPLRRSQVAKLLKLDLSVPRITDLLWRYLKAMKGKGRVTLRTTTDSACSDDML</sequence>
<accession>A0A9P5TFB4</accession>
<evidence type="ECO:0000313" key="3">
    <source>
        <dbReference type="Proteomes" id="UP000724874"/>
    </source>
</evidence>
<reference evidence="2" key="1">
    <citation type="submission" date="2020-11" db="EMBL/GenBank/DDBJ databases">
        <authorList>
            <consortium name="DOE Joint Genome Institute"/>
            <person name="Ahrendt S."/>
            <person name="Riley R."/>
            <person name="Andreopoulos W."/>
            <person name="LaButti K."/>
            <person name="Pangilinan J."/>
            <person name="Ruiz-duenas F.J."/>
            <person name="Barrasa J.M."/>
            <person name="Sanchez-Garcia M."/>
            <person name="Camarero S."/>
            <person name="Miyauchi S."/>
            <person name="Serrano A."/>
            <person name="Linde D."/>
            <person name="Babiker R."/>
            <person name="Drula E."/>
            <person name="Ayuso-Fernandez I."/>
            <person name="Pacheco R."/>
            <person name="Padilla G."/>
            <person name="Ferreira P."/>
            <person name="Barriuso J."/>
            <person name="Kellner H."/>
            <person name="Castanera R."/>
            <person name="Alfaro M."/>
            <person name="Ramirez L."/>
            <person name="Pisabarro A.G."/>
            <person name="Kuo A."/>
            <person name="Tritt A."/>
            <person name="Lipzen A."/>
            <person name="He G."/>
            <person name="Yan M."/>
            <person name="Ng V."/>
            <person name="Cullen D."/>
            <person name="Martin F."/>
            <person name="Rosso M.-N."/>
            <person name="Henrissat B."/>
            <person name="Hibbett D."/>
            <person name="Martinez A.T."/>
            <person name="Grigoriev I.V."/>
        </authorList>
    </citation>
    <scope>NUCLEOTIDE SEQUENCE</scope>
    <source>
        <strain evidence="2">AH 44721</strain>
    </source>
</reference>
<dbReference type="Proteomes" id="UP000724874">
    <property type="component" value="Unassembled WGS sequence"/>
</dbReference>
<dbReference type="InterPro" id="IPR036047">
    <property type="entry name" value="F-box-like_dom_sf"/>
</dbReference>
<dbReference type="OrthoDB" id="2853207at2759"/>
<dbReference type="Gene3D" id="1.20.1280.50">
    <property type="match status" value="1"/>
</dbReference>
<evidence type="ECO:0000259" key="1">
    <source>
        <dbReference type="Pfam" id="PF12937"/>
    </source>
</evidence>
<gene>
    <name evidence="2" type="ORF">CPB84DRAFT_1855679</name>
</gene>
<organism evidence="2 3">
    <name type="scientific">Gymnopilus junonius</name>
    <name type="common">Spectacular rustgill mushroom</name>
    <name type="synonym">Gymnopilus spectabilis subsp. junonius</name>
    <dbReference type="NCBI Taxonomy" id="109634"/>
    <lineage>
        <taxon>Eukaryota</taxon>
        <taxon>Fungi</taxon>
        <taxon>Dikarya</taxon>
        <taxon>Basidiomycota</taxon>
        <taxon>Agaricomycotina</taxon>
        <taxon>Agaricomycetes</taxon>
        <taxon>Agaricomycetidae</taxon>
        <taxon>Agaricales</taxon>
        <taxon>Agaricineae</taxon>
        <taxon>Hymenogastraceae</taxon>
        <taxon>Gymnopilus</taxon>
    </lineage>
</organism>
<dbReference type="Pfam" id="PF12937">
    <property type="entry name" value="F-box-like"/>
    <property type="match status" value="1"/>
</dbReference>
<keyword evidence="3" id="KW-1185">Reference proteome</keyword>
<dbReference type="SUPFAM" id="SSF81383">
    <property type="entry name" value="F-box domain"/>
    <property type="match status" value="1"/>
</dbReference>
<feature type="domain" description="F-box" evidence="1">
    <location>
        <begin position="39"/>
        <end position="110"/>
    </location>
</feature>
<dbReference type="InterPro" id="IPR001810">
    <property type="entry name" value="F-box_dom"/>
</dbReference>
<dbReference type="AlphaFoldDB" id="A0A9P5TFB4"/>
<comment type="caution">
    <text evidence="2">The sequence shown here is derived from an EMBL/GenBank/DDBJ whole genome shotgun (WGS) entry which is preliminary data.</text>
</comment>